<dbReference type="EMBL" id="BMJE01000003">
    <property type="protein sequence ID" value="GGB76481.1"/>
    <property type="molecule type" value="Genomic_DNA"/>
</dbReference>
<keyword evidence="2" id="KW-1185">Reference proteome</keyword>
<protein>
    <submittedName>
        <fullName evidence="1">Uncharacterized protein</fullName>
    </submittedName>
</protein>
<dbReference type="Proteomes" id="UP000615760">
    <property type="component" value="Unassembled WGS sequence"/>
</dbReference>
<proteinExistence type="predicted"/>
<evidence type="ECO:0000313" key="2">
    <source>
        <dbReference type="Proteomes" id="UP000615760"/>
    </source>
</evidence>
<evidence type="ECO:0000313" key="1">
    <source>
        <dbReference type="EMBL" id="GGB76481.1"/>
    </source>
</evidence>
<accession>A0ABQ1JWU9</accession>
<sequence length="205" mass="23712">MNIDYVIGSLQKWEQIRQNSPALLNYLNQGNCFKFTNHHYPESSNYRHAYPGIYEGKLKMFVIPSAYDNKLTKDIASYIEVCDVFYDPMPIYNPMHKNDRISFVTAERRVDRWDEDYTKWVPKKVATKEGIFQAFAIPSQDFETNIVKVRFGLQQDKGIENPENFNADMIVACDDGTKVYEDFSTPVPPYGKDTPASGFYLLSQA</sequence>
<dbReference type="RefSeq" id="WP_188620694.1">
    <property type="nucleotide sequence ID" value="NZ_BMJE01000003.1"/>
</dbReference>
<reference evidence="2" key="1">
    <citation type="journal article" date="2019" name="Int. J. Syst. Evol. Microbiol.">
        <title>The Global Catalogue of Microorganisms (GCM) 10K type strain sequencing project: providing services to taxonomists for standard genome sequencing and annotation.</title>
        <authorList>
            <consortium name="The Broad Institute Genomics Platform"/>
            <consortium name="The Broad Institute Genome Sequencing Center for Infectious Disease"/>
            <person name="Wu L."/>
            <person name="Ma J."/>
        </authorList>
    </citation>
    <scope>NUCLEOTIDE SEQUENCE [LARGE SCALE GENOMIC DNA]</scope>
    <source>
        <strain evidence="2">CGMCC 1.15461</strain>
    </source>
</reference>
<organism evidence="1 2">
    <name type="scientific">Flavobacterium suaedae</name>
    <dbReference type="NCBI Taxonomy" id="1767027"/>
    <lineage>
        <taxon>Bacteria</taxon>
        <taxon>Pseudomonadati</taxon>
        <taxon>Bacteroidota</taxon>
        <taxon>Flavobacteriia</taxon>
        <taxon>Flavobacteriales</taxon>
        <taxon>Flavobacteriaceae</taxon>
        <taxon>Flavobacterium</taxon>
    </lineage>
</organism>
<gene>
    <name evidence="1" type="ORF">GCM10007424_15610</name>
</gene>
<comment type="caution">
    <text evidence="1">The sequence shown here is derived from an EMBL/GenBank/DDBJ whole genome shotgun (WGS) entry which is preliminary data.</text>
</comment>
<name>A0ABQ1JWU9_9FLAO</name>